<evidence type="ECO:0008006" key="4">
    <source>
        <dbReference type="Google" id="ProtNLM"/>
    </source>
</evidence>
<accession>A0A1C4GT31</accession>
<feature type="compositionally biased region" description="Basic residues" evidence="1">
    <location>
        <begin position="35"/>
        <end position="44"/>
    </location>
</feature>
<gene>
    <name evidence="2" type="ORF">GA0116959_103172</name>
</gene>
<name>A0A1C4GT31_9GAMM</name>
<dbReference type="EMBL" id="FMBK01000003">
    <property type="protein sequence ID" value="SCC71322.1"/>
    <property type="molecule type" value="Genomic_DNA"/>
</dbReference>
<dbReference type="InterPro" id="IPR038440">
    <property type="entry name" value="FimV_C_sf"/>
</dbReference>
<proteinExistence type="predicted"/>
<organism evidence="2 3">
    <name type="scientific">Acinetobacter albensis</name>
    <dbReference type="NCBI Taxonomy" id="1673609"/>
    <lineage>
        <taxon>Bacteria</taxon>
        <taxon>Pseudomonadati</taxon>
        <taxon>Pseudomonadota</taxon>
        <taxon>Gammaproteobacteria</taxon>
        <taxon>Moraxellales</taxon>
        <taxon>Moraxellaceae</taxon>
        <taxon>Acinetobacter</taxon>
    </lineage>
</organism>
<protein>
    <recommendedName>
        <fullName evidence="4">FimV domain-containing protein</fullName>
    </recommendedName>
</protein>
<evidence type="ECO:0000256" key="1">
    <source>
        <dbReference type="SAM" id="MobiDB-lite"/>
    </source>
</evidence>
<dbReference type="AlphaFoldDB" id="A0A1C4GT31"/>
<dbReference type="Proteomes" id="UP000243661">
    <property type="component" value="Unassembled WGS sequence"/>
</dbReference>
<reference evidence="2 3" key="1">
    <citation type="submission" date="2016-08" db="EMBL/GenBank/DDBJ databases">
        <authorList>
            <person name="Seilhamer J.J."/>
        </authorList>
    </citation>
    <scope>NUCLEOTIDE SEQUENCE [LARGE SCALE GENOMIC DNA]</scope>
    <source>
        <strain evidence="2 3">ANC 4874</strain>
    </source>
</reference>
<evidence type="ECO:0000313" key="2">
    <source>
        <dbReference type="EMBL" id="SCC71322.1"/>
    </source>
</evidence>
<sequence length="435" mass="48876">MLIYVIPFILLLVIAIVLKKREASKQAEQTSTAKAKTKGKKVSSTKKTPQKTQIVADPIIEKKKTTPLSQDQRNKIESLIAERNFFSAEAQINQALNKDNSQHELYLLLLDLHISQKDEFAINQLINHLRSLELDDFLTQAQAKKTAYDQETKGSRDSINFEPQFKTVTPAEPKRTDDFDALMSSSKPSVAENTPSFEQLQQDVQSTQTESVKNIEPLDFNDFSFTPTFDSVKAEMPETVEEIKPVDFSNLSLEPQPAVPPQPEIAPVEDIQPLDFSFSVENPLEQSSTAVLAKLTPESEQNETPEFNFNFSNTDTLVTTEAPKIIHHHQPNLEFNLNTLPTEATQLDITSEQNLDEHFDLPTANLVQINPNDPLAQSFPELVTSNELSVNLELAEQYILLGAAESARELLTENEPEYTTTQRLQADELLKQIAS</sequence>
<feature type="region of interest" description="Disordered" evidence="1">
    <location>
        <begin position="27"/>
        <end position="49"/>
    </location>
</feature>
<dbReference type="RefSeq" id="WP_092718397.1">
    <property type="nucleotide sequence ID" value="NZ_FMBK01000003.1"/>
</dbReference>
<dbReference type="Gene3D" id="1.20.58.2200">
    <property type="match status" value="1"/>
</dbReference>
<dbReference type="OrthoDB" id="6713201at2"/>
<evidence type="ECO:0000313" key="3">
    <source>
        <dbReference type="Proteomes" id="UP000243661"/>
    </source>
</evidence>